<evidence type="ECO:0000256" key="3">
    <source>
        <dbReference type="ARBA" id="ARBA00004862"/>
    </source>
</evidence>
<dbReference type="Pfam" id="PF00596">
    <property type="entry name" value="Aldolase_II"/>
    <property type="match status" value="1"/>
</dbReference>
<proteinExistence type="inferred from homology"/>
<dbReference type="GO" id="GO:0070401">
    <property type="term" value="F:NADP+ binding"/>
    <property type="evidence" value="ECO:0007669"/>
    <property type="project" value="InterPro"/>
</dbReference>
<keyword evidence="7" id="KW-0055">Arginine biosynthesis</keyword>
<dbReference type="SUPFAM" id="SSF53633">
    <property type="entry name" value="Carbamate kinase-like"/>
    <property type="match status" value="1"/>
</dbReference>
<protein>
    <recommendedName>
        <fullName evidence="6">acetylglutamate kinase</fullName>
        <ecNumber evidence="6">2.7.2.8</ecNumber>
    </recommendedName>
</protein>
<evidence type="ECO:0000256" key="10">
    <source>
        <dbReference type="ARBA" id="ARBA00022741"/>
    </source>
</evidence>
<keyword evidence="9" id="KW-0808">Transferase</keyword>
<dbReference type="Pfam" id="PF22698">
    <property type="entry name" value="Semialdhyde_dhC_1"/>
    <property type="match status" value="1"/>
</dbReference>
<dbReference type="InterPro" id="IPR000706">
    <property type="entry name" value="AGPR_type-1"/>
</dbReference>
<dbReference type="FunFam" id="3.40.1160.10:FF:000046">
    <property type="entry name" value="N-acetylglutamate kinase / N-acetylglutamate synthase"/>
    <property type="match status" value="1"/>
</dbReference>
<evidence type="ECO:0000256" key="14">
    <source>
        <dbReference type="ARBA" id="ARBA00022946"/>
    </source>
</evidence>
<evidence type="ECO:0000256" key="5">
    <source>
        <dbReference type="ARBA" id="ARBA00007239"/>
    </source>
</evidence>
<dbReference type="GO" id="GO:0006526">
    <property type="term" value="P:L-arginine biosynthetic process"/>
    <property type="evidence" value="ECO:0007669"/>
    <property type="project" value="UniProtKB-UniPathway"/>
</dbReference>
<dbReference type="SUPFAM" id="SSF51735">
    <property type="entry name" value="NAD(P)-binding Rossmann-fold domains"/>
    <property type="match status" value="1"/>
</dbReference>
<dbReference type="InterPro" id="IPR041734">
    <property type="entry name" value="NAGK-fArgBP"/>
</dbReference>
<evidence type="ECO:0000256" key="17">
    <source>
        <dbReference type="ARBA" id="ARBA00023268"/>
    </source>
</evidence>
<sequence length="1108" mass="122842">MTPAPTSTLATTEKPNTKTSSKGYQIDENSFHKLAIGGSLPNQYPKFTDKLQERKFILEHTAATFRIFARNGFNEGVAGHCSVRDPLEPNTFWINPLGLHFALIRAEDLVHVDEDGNILPDGNQDPINAAGFAIHSSLHKARPDVNAACHTHSLYGRAYSAFGKPLEMINQDSCTFFNNQAVYNSFGGVAIEKDEGKAIAEAAGDARAVILQNHGLLTMGKTIDEAAYLFMLMEKTCHAQLLADAAESKDKPKQYIADSEAEYTARITSNPAILYTVFQSDYKLEERLSNGDFKFAGYFKQSFQKIIAQRSAFANITANKKSSTHQLNQKTQLANVRFYSTKSTVIQLLNNIGSKREVEQYLKYFTSVSQQQFAVIKVGGAIITQQLNELASCLAFLYHVGLYPIVLHGTGPQINELLENEGVEPEYIDGIRITNPKTMEVVRKCFLEQNLRLVTALEKIGVHARPITAGVFEAEYLDKDKYQLVGKITSVNKSPIEAAINSGYLPILTSLAETSSAREFEPLKIVYLNEKGGIINGNTGEKVSAINLDEEYEDLLKESWVKYGTKLKIKEIHDLLQHLPRSSSVAIIDVNDLQKELFTDSGADLLRNALLRDPEIKTGKVSVASYLKFLDSVQFKSYGDEPLEVLAIVVEQNDKIPKLDKFLSSKTGWLNNVTDNIFNAIKKDYSQLCWVVNENDANLPWYFSKSDGSFAKNGQILFWYGLNIDEASKLIKEFDSSSIGSSLSSSKESGVFTSAQQKRGFHHSTIRRNTNPNPPLSEGKQTERKKVALIGARGYTGQNLIKLIDNHPYLDISYVSSRELEGQKLQGYNKDNIVYSNLQIEDIKRLEENNEVDVWVMALPNGVCKPFVDTIDLVQNPNSKIVDLSADYRFDTTGEWTYGLPELNDRKTIAQAKKISNPGCYATAAQVAIAPLKEYISGTPSIFGVSGYSGAGTKPSPKNDVNLLSNNLIPYSLTDHVHEKEISSQLGLQVAFTPHVAQWFQGITHTINIPIKKGSLTSREIRNIYQDRYQGEKLITISGEAPLVKDISGKHGVVVGGFAVNSNEDRVVIVATIDNLLKGAATQCLQNINLSQEFGEYDGIPTESLIRG</sequence>
<dbReference type="Pfam" id="PF01118">
    <property type="entry name" value="Semialdhyde_dh"/>
    <property type="match status" value="1"/>
</dbReference>
<feature type="region of interest" description="Disordered" evidence="20">
    <location>
        <begin position="1"/>
        <end position="23"/>
    </location>
</feature>
<keyword evidence="11" id="KW-0418">Kinase</keyword>
<dbReference type="FunFam" id="3.40.630.30:FF:000029">
    <property type="entry name" value="Bifunctional acetylglutamate kinase/N-acetyl-gamma-glutamyl-phosphate reductase"/>
    <property type="match status" value="1"/>
</dbReference>
<dbReference type="PROSITE" id="PS51731">
    <property type="entry name" value="GNAT_NAGS"/>
    <property type="match status" value="1"/>
</dbReference>
<accession>A0A8H6BUW4</accession>
<dbReference type="Gene3D" id="3.40.50.720">
    <property type="entry name" value="NAD(P)-binding Rossmann-like Domain"/>
    <property type="match status" value="1"/>
</dbReference>
<keyword evidence="17" id="KW-0511">Multifunctional enzyme</keyword>
<evidence type="ECO:0000256" key="20">
    <source>
        <dbReference type="SAM" id="MobiDB-lite"/>
    </source>
</evidence>
<dbReference type="AlphaFoldDB" id="A0A8H6BUW4"/>
<evidence type="ECO:0000256" key="12">
    <source>
        <dbReference type="ARBA" id="ARBA00022840"/>
    </source>
</evidence>
<keyword evidence="15" id="KW-0560">Oxidoreductase</keyword>
<evidence type="ECO:0000256" key="8">
    <source>
        <dbReference type="ARBA" id="ARBA00022605"/>
    </source>
</evidence>
<organism evidence="22 23">
    <name type="scientific">Candida albicans</name>
    <name type="common">Yeast</name>
    <dbReference type="NCBI Taxonomy" id="5476"/>
    <lineage>
        <taxon>Eukaryota</taxon>
        <taxon>Fungi</taxon>
        <taxon>Dikarya</taxon>
        <taxon>Ascomycota</taxon>
        <taxon>Saccharomycotina</taxon>
        <taxon>Pichiomycetes</taxon>
        <taxon>Debaryomycetaceae</taxon>
        <taxon>Candida/Lodderomyces clade</taxon>
        <taxon>Candida</taxon>
    </lineage>
</organism>
<dbReference type="Pfam" id="PF04768">
    <property type="entry name" value="NAT"/>
    <property type="match status" value="1"/>
</dbReference>
<evidence type="ECO:0000256" key="1">
    <source>
        <dbReference type="ARBA" id="ARBA00004173"/>
    </source>
</evidence>
<dbReference type="CDD" id="cd04263">
    <property type="entry name" value="DUF619-NAGK-FABP"/>
    <property type="match status" value="1"/>
</dbReference>
<dbReference type="InterPro" id="IPR001303">
    <property type="entry name" value="Aldolase_II/adducin_N"/>
</dbReference>
<dbReference type="GO" id="GO:0005524">
    <property type="term" value="F:ATP binding"/>
    <property type="evidence" value="ECO:0007669"/>
    <property type="project" value="UniProtKB-KW"/>
</dbReference>
<evidence type="ECO:0000256" key="15">
    <source>
        <dbReference type="ARBA" id="ARBA00023002"/>
    </source>
</evidence>
<dbReference type="GO" id="GO:0003942">
    <property type="term" value="F:N-acetyl-gamma-glutamyl-phosphate reductase activity"/>
    <property type="evidence" value="ECO:0007669"/>
    <property type="project" value="InterPro"/>
</dbReference>
<evidence type="ECO:0000256" key="4">
    <source>
        <dbReference type="ARBA" id="ARBA00006830"/>
    </source>
</evidence>
<dbReference type="FunFam" id="3.40.225.10:FF:000009">
    <property type="entry name" value="Class II aldolase/adducin N-terminal"/>
    <property type="match status" value="1"/>
</dbReference>
<keyword evidence="16" id="KW-0496">Mitochondrion</keyword>
<dbReference type="InterPro" id="IPR023013">
    <property type="entry name" value="AGPR_AS"/>
</dbReference>
<evidence type="ECO:0000256" key="13">
    <source>
        <dbReference type="ARBA" id="ARBA00022857"/>
    </source>
</evidence>
<feature type="region of interest" description="Disordered" evidence="20">
    <location>
        <begin position="761"/>
        <end position="782"/>
    </location>
</feature>
<dbReference type="CDD" id="cd04252">
    <property type="entry name" value="AAK_NAGK-fArgBP"/>
    <property type="match status" value="1"/>
</dbReference>
<dbReference type="NCBIfam" id="TIGR00761">
    <property type="entry name" value="argB"/>
    <property type="match status" value="1"/>
</dbReference>
<dbReference type="InterPro" id="IPR001048">
    <property type="entry name" value="Asp/Glu/Uridylate_kinase"/>
</dbReference>
<dbReference type="NCBIfam" id="NF004855">
    <property type="entry name" value="PRK06208.1"/>
    <property type="match status" value="1"/>
</dbReference>
<evidence type="ECO:0000256" key="18">
    <source>
        <dbReference type="ARBA" id="ARBA00048141"/>
    </source>
</evidence>
<evidence type="ECO:0000259" key="21">
    <source>
        <dbReference type="PROSITE" id="PS51731"/>
    </source>
</evidence>
<comment type="similarity">
    <text evidence="4">In the N-terminal section; belongs to the acetylglutamate kinase family.</text>
</comment>
<dbReference type="Gene3D" id="3.30.360.10">
    <property type="entry name" value="Dihydrodipicolinate Reductase, domain 2"/>
    <property type="match status" value="1"/>
</dbReference>
<dbReference type="Gene3D" id="3.40.1160.10">
    <property type="entry name" value="Acetylglutamate kinase-like"/>
    <property type="match status" value="1"/>
</dbReference>
<evidence type="ECO:0000256" key="19">
    <source>
        <dbReference type="PROSITE-ProRule" id="PRU10010"/>
    </source>
</evidence>
<dbReference type="Gene3D" id="3.40.225.10">
    <property type="entry name" value="Class II aldolase/adducin N-terminal domain"/>
    <property type="match status" value="1"/>
</dbReference>
<dbReference type="InterPro" id="IPR058924">
    <property type="entry name" value="AGPR_dimerisation_dom"/>
</dbReference>
<evidence type="ECO:0000256" key="16">
    <source>
        <dbReference type="ARBA" id="ARBA00023128"/>
    </source>
</evidence>
<evidence type="ECO:0000313" key="23">
    <source>
        <dbReference type="Proteomes" id="UP000536275"/>
    </source>
</evidence>
<dbReference type="InterPro" id="IPR000534">
    <property type="entry name" value="Semialdehyde_DH_NAD-bd"/>
</dbReference>
<dbReference type="InterPro" id="IPR036409">
    <property type="entry name" value="Aldolase_II/adducin_N_sf"/>
</dbReference>
<feature type="active site" evidence="19">
    <location>
        <position position="920"/>
    </location>
</feature>
<keyword evidence="8" id="KW-0028">Amino-acid biosynthesis</keyword>
<dbReference type="EMBL" id="JABWAD010000061">
    <property type="protein sequence ID" value="KAF6062770.1"/>
    <property type="molecule type" value="Genomic_DNA"/>
</dbReference>
<dbReference type="CDD" id="cd24149">
    <property type="entry name" value="AGPR_N_ARG5_6_like"/>
    <property type="match status" value="1"/>
</dbReference>
<dbReference type="NCBIfam" id="TIGR01850">
    <property type="entry name" value="argC"/>
    <property type="match status" value="1"/>
</dbReference>
<dbReference type="EC" id="2.7.2.8" evidence="6"/>
<dbReference type="GO" id="GO:0003991">
    <property type="term" value="F:acetylglutamate kinase activity"/>
    <property type="evidence" value="ECO:0007669"/>
    <property type="project" value="UniProtKB-EC"/>
</dbReference>
<dbReference type="SMART" id="SM01007">
    <property type="entry name" value="Aldolase_II"/>
    <property type="match status" value="1"/>
</dbReference>
<dbReference type="InterPro" id="IPR004662">
    <property type="entry name" value="AcgluKinase_fam"/>
</dbReference>
<dbReference type="Pfam" id="PF00696">
    <property type="entry name" value="AA_kinase"/>
    <property type="match status" value="1"/>
</dbReference>
<keyword evidence="14" id="KW-0809">Transit peptide</keyword>
<dbReference type="CDD" id="cd23936">
    <property type="entry name" value="AGPR_C_ARG5_6_like"/>
    <property type="match status" value="1"/>
</dbReference>
<evidence type="ECO:0000256" key="2">
    <source>
        <dbReference type="ARBA" id="ARBA00004828"/>
    </source>
</evidence>
<evidence type="ECO:0000256" key="7">
    <source>
        <dbReference type="ARBA" id="ARBA00022571"/>
    </source>
</evidence>
<comment type="caution">
    <text evidence="22">The sequence shown here is derived from an EMBL/GenBank/DDBJ whole genome shotgun (WGS) entry which is preliminary data.</text>
</comment>
<evidence type="ECO:0000256" key="9">
    <source>
        <dbReference type="ARBA" id="ARBA00022679"/>
    </source>
</evidence>
<dbReference type="HAMAP" id="MF_00150">
    <property type="entry name" value="ArgC_type1"/>
    <property type="match status" value="1"/>
</dbReference>
<evidence type="ECO:0000256" key="11">
    <source>
        <dbReference type="ARBA" id="ARBA00022777"/>
    </source>
</evidence>
<gene>
    <name evidence="22" type="ORF">FOB64_005823</name>
</gene>
<dbReference type="SUPFAM" id="SSF53639">
    <property type="entry name" value="AraD/HMP-PK domain-like"/>
    <property type="match status" value="1"/>
</dbReference>
<comment type="similarity">
    <text evidence="5">In the C-terminal section; belongs to the NAGSA dehydrogenase family.</text>
</comment>
<dbReference type="Proteomes" id="UP000536275">
    <property type="component" value="Unassembled WGS sequence"/>
</dbReference>
<dbReference type="GO" id="GO:0005759">
    <property type="term" value="C:mitochondrial matrix"/>
    <property type="evidence" value="ECO:0007669"/>
    <property type="project" value="TreeGrafter"/>
</dbReference>
<dbReference type="PROSITE" id="PS01224">
    <property type="entry name" value="ARGC"/>
    <property type="match status" value="1"/>
</dbReference>
<reference evidence="22 23" key="1">
    <citation type="submission" date="2020-03" db="EMBL/GenBank/DDBJ databases">
        <title>FDA dAtabase for Regulatory Grade micrObial Sequences (FDA-ARGOS): Supporting development and validation of Infectious Disease Dx tests.</title>
        <authorList>
            <person name="Campos J."/>
            <person name="Goldberg B."/>
            <person name="Tallon L."/>
            <person name="Sadzewicz L."/>
            <person name="Vavikolanu K."/>
            <person name="Mehta A."/>
            <person name="Aluvathingal J."/>
            <person name="Nadendla S."/>
            <person name="Nandy P."/>
            <person name="Geyer C."/>
            <person name="Yan Y."/>
            <person name="Sichtig H."/>
        </authorList>
    </citation>
    <scope>NUCLEOTIDE SEQUENCE [LARGE SCALE GENOMIC DNA]</scope>
    <source>
        <strain evidence="22 23">FDAARGOS_656</strain>
    </source>
</reference>
<comment type="catalytic activity">
    <reaction evidence="18">
        <text>N-acetyl-L-glutamate + ATP = N-acetyl-L-glutamyl 5-phosphate + ADP</text>
        <dbReference type="Rhea" id="RHEA:14629"/>
        <dbReference type="ChEBI" id="CHEBI:30616"/>
        <dbReference type="ChEBI" id="CHEBI:44337"/>
        <dbReference type="ChEBI" id="CHEBI:57936"/>
        <dbReference type="ChEBI" id="CHEBI:456216"/>
        <dbReference type="EC" id="2.7.2.8"/>
    </reaction>
</comment>
<dbReference type="InterPro" id="IPR006855">
    <property type="entry name" value="Vertebrate-like_GNAT_dom"/>
</dbReference>
<dbReference type="UniPathway" id="UPA00068">
    <property type="reaction ID" value="UER00107"/>
</dbReference>
<evidence type="ECO:0000256" key="6">
    <source>
        <dbReference type="ARBA" id="ARBA00013065"/>
    </source>
</evidence>
<feature type="domain" description="N-acetyltransferase" evidence="21">
    <location>
        <begin position="592"/>
        <end position="743"/>
    </location>
</feature>
<dbReference type="FunFam" id="3.30.360.10:FF:000019">
    <property type="entry name" value="Bifunctional acetylglutamate kinase/N-acetyl-gamma-glutamyl-phosphate reductase"/>
    <property type="match status" value="1"/>
</dbReference>
<dbReference type="PANTHER" id="PTHR23342">
    <property type="entry name" value="N-ACETYLGLUTAMATE SYNTHASE"/>
    <property type="match status" value="1"/>
</dbReference>
<dbReference type="PANTHER" id="PTHR23342:SF0">
    <property type="entry name" value="N-ACETYLGLUTAMATE SYNTHASE, MITOCHONDRIAL"/>
    <property type="match status" value="1"/>
</dbReference>
<dbReference type="GO" id="GO:0051287">
    <property type="term" value="F:NAD binding"/>
    <property type="evidence" value="ECO:0007669"/>
    <property type="project" value="InterPro"/>
</dbReference>
<keyword evidence="13" id="KW-0521">NADP</keyword>
<evidence type="ECO:0000313" key="22">
    <source>
        <dbReference type="EMBL" id="KAF6062770.1"/>
    </source>
</evidence>
<dbReference type="InterPro" id="IPR036393">
    <property type="entry name" value="AceGlu_kinase-like_sf"/>
</dbReference>
<dbReference type="SMART" id="SM00859">
    <property type="entry name" value="Semialdhyde_dh"/>
    <property type="match status" value="1"/>
</dbReference>
<keyword evidence="10" id="KW-0547">Nucleotide-binding</keyword>
<comment type="pathway">
    <text evidence="2">Amino-acid biosynthesis; L-arginine biosynthesis; N(2)-acetyl-L-ornithine from L-glutamate: step 2/4.</text>
</comment>
<keyword evidence="12" id="KW-0067">ATP-binding</keyword>
<dbReference type="SUPFAM" id="SSF55347">
    <property type="entry name" value="Glyceraldehyde-3-phosphate dehydrogenase-like, C-terminal domain"/>
    <property type="match status" value="1"/>
</dbReference>
<name>A0A8H6BUW4_CANAX</name>
<dbReference type="InterPro" id="IPR036291">
    <property type="entry name" value="NAD(P)-bd_dom_sf"/>
</dbReference>
<comment type="pathway">
    <text evidence="3">Amino-acid biosynthesis; L-arginine biosynthesis; N(2)-acetyl-L-ornithine from L-glutamate: step 3/4.</text>
</comment>
<comment type="subcellular location">
    <subcellularLocation>
        <location evidence="1">Mitochondrion</location>
    </subcellularLocation>
</comment>
<dbReference type="Gene3D" id="3.40.630.30">
    <property type="match status" value="1"/>
</dbReference>